<evidence type="ECO:0008006" key="4">
    <source>
        <dbReference type="Google" id="ProtNLM"/>
    </source>
</evidence>
<dbReference type="AlphaFoldDB" id="A0ABD2PEJ9"/>
<feature type="compositionally biased region" description="Basic and acidic residues" evidence="1">
    <location>
        <begin position="240"/>
        <end position="268"/>
    </location>
</feature>
<gene>
    <name evidence="2" type="ORF">HHI36_003671</name>
</gene>
<dbReference type="EMBL" id="JABFTP020000185">
    <property type="protein sequence ID" value="KAL3289238.1"/>
    <property type="molecule type" value="Genomic_DNA"/>
</dbReference>
<proteinExistence type="predicted"/>
<feature type="compositionally biased region" description="Basic and acidic residues" evidence="1">
    <location>
        <begin position="286"/>
        <end position="322"/>
    </location>
</feature>
<comment type="caution">
    <text evidence="2">The sequence shown here is derived from an EMBL/GenBank/DDBJ whole genome shotgun (WGS) entry which is preliminary data.</text>
</comment>
<dbReference type="Proteomes" id="UP001516400">
    <property type="component" value="Unassembled WGS sequence"/>
</dbReference>
<keyword evidence="3" id="KW-1185">Reference proteome</keyword>
<dbReference type="PANTHER" id="PTHR21315:SF2">
    <property type="entry name" value="APRATAXIN AND PNK-LIKE FACTOR"/>
    <property type="match status" value="1"/>
</dbReference>
<feature type="compositionally biased region" description="Acidic residues" evidence="1">
    <location>
        <begin position="210"/>
        <end position="220"/>
    </location>
</feature>
<name>A0ABD2PEJ9_9CUCU</name>
<dbReference type="Gene3D" id="2.60.200.20">
    <property type="match status" value="1"/>
</dbReference>
<dbReference type="SUPFAM" id="SSF49879">
    <property type="entry name" value="SMAD/FHA domain"/>
    <property type="match status" value="1"/>
</dbReference>
<feature type="region of interest" description="Disordered" evidence="1">
    <location>
        <begin position="205"/>
        <end position="225"/>
    </location>
</feature>
<accession>A0ABD2PEJ9</accession>
<dbReference type="PANTHER" id="PTHR21315">
    <property type="entry name" value="APRATAXIN AND PNK-LIKE FACTOR-RELATED"/>
    <property type="match status" value="1"/>
</dbReference>
<sequence length="476" mass="52817">MVVIKIFNVDCQNNEAPLTVLKSGEHILGRGCFPNCTHRKISRKHAILNVEENKATLTVVHVNPFFYISRASARVQILNKDVPVNLTDGDKFAFITDNWYKIQIVKEDSEDHPLNDGSTSTIPISVKDSSETVVASTSATVVSKAVSPLKRSLEELSSEGRKKLKTINQSLDELMKNIKQIESQDFPKNGSSETDNNKTFEMFRKKEVAESDDEDSDVETSDVTRDIEVVTSKEIGKLDCDKDVKSDSGEENNKDSDTEADLLKEPVIDKSNVPEGDLETNNLTTNREEVSDSDQDDTKEQEVKVPVDGNNLKEVDDNESSKQDQGNASTSTSGESMGKKLRESSVGMGQAAIEKIRIIESHSVTQATQITIESPKKATTTDPSVRTGRSAIVRISSTGGSTSILRLVQPSNPPQAERKDELQEARKWLTMILTVRRKMRNHTVLTILPQNVSKRMTRIVISLKLLISTTKTAMRK</sequence>
<dbReference type="InterPro" id="IPR039253">
    <property type="entry name" value="APLF"/>
</dbReference>
<evidence type="ECO:0000313" key="2">
    <source>
        <dbReference type="EMBL" id="KAL3289238.1"/>
    </source>
</evidence>
<dbReference type="InterPro" id="IPR008984">
    <property type="entry name" value="SMAD_FHA_dom_sf"/>
</dbReference>
<protein>
    <recommendedName>
        <fullName evidence="4">FHA domain-containing protein</fullName>
    </recommendedName>
</protein>
<feature type="compositionally biased region" description="Polar residues" evidence="1">
    <location>
        <begin position="323"/>
        <end position="335"/>
    </location>
</feature>
<organism evidence="2 3">
    <name type="scientific">Cryptolaemus montrouzieri</name>
    <dbReference type="NCBI Taxonomy" id="559131"/>
    <lineage>
        <taxon>Eukaryota</taxon>
        <taxon>Metazoa</taxon>
        <taxon>Ecdysozoa</taxon>
        <taxon>Arthropoda</taxon>
        <taxon>Hexapoda</taxon>
        <taxon>Insecta</taxon>
        <taxon>Pterygota</taxon>
        <taxon>Neoptera</taxon>
        <taxon>Endopterygota</taxon>
        <taxon>Coleoptera</taxon>
        <taxon>Polyphaga</taxon>
        <taxon>Cucujiformia</taxon>
        <taxon>Coccinelloidea</taxon>
        <taxon>Coccinellidae</taxon>
        <taxon>Scymninae</taxon>
        <taxon>Scymnini</taxon>
        <taxon>Cryptolaemus</taxon>
    </lineage>
</organism>
<reference evidence="2 3" key="1">
    <citation type="journal article" date="2021" name="BMC Biol.">
        <title>Horizontally acquired antibacterial genes associated with adaptive radiation of ladybird beetles.</title>
        <authorList>
            <person name="Li H.S."/>
            <person name="Tang X.F."/>
            <person name="Huang Y.H."/>
            <person name="Xu Z.Y."/>
            <person name="Chen M.L."/>
            <person name="Du X.Y."/>
            <person name="Qiu B.Y."/>
            <person name="Chen P.T."/>
            <person name="Zhang W."/>
            <person name="Slipinski A."/>
            <person name="Escalona H.E."/>
            <person name="Waterhouse R.M."/>
            <person name="Zwick A."/>
            <person name="Pang H."/>
        </authorList>
    </citation>
    <scope>NUCLEOTIDE SEQUENCE [LARGE SCALE GENOMIC DNA]</scope>
    <source>
        <strain evidence="2">SYSU2018</strain>
    </source>
</reference>
<evidence type="ECO:0000256" key="1">
    <source>
        <dbReference type="SAM" id="MobiDB-lite"/>
    </source>
</evidence>
<feature type="region of interest" description="Disordered" evidence="1">
    <location>
        <begin position="240"/>
        <end position="346"/>
    </location>
</feature>
<evidence type="ECO:0000313" key="3">
    <source>
        <dbReference type="Proteomes" id="UP001516400"/>
    </source>
</evidence>